<dbReference type="PROSITE" id="PS01249">
    <property type="entry name" value="HYPA"/>
    <property type="match status" value="1"/>
</dbReference>
<reference evidence="6 7" key="1">
    <citation type="submission" date="2017-02" db="EMBL/GenBank/DDBJ databases">
        <authorList>
            <person name="Peterson S.W."/>
        </authorList>
    </citation>
    <scope>NUCLEOTIDE SEQUENCE [LARGE SCALE GENOMIC DNA]</scope>
    <source>
        <strain evidence="6 7">S285</strain>
    </source>
</reference>
<evidence type="ECO:0000256" key="5">
    <source>
        <dbReference type="HAMAP-Rule" id="MF_00213"/>
    </source>
</evidence>
<comment type="similarity">
    <text evidence="1 5">Belongs to the HypA/HybF family.</text>
</comment>
<dbReference type="InterPro" id="IPR000688">
    <property type="entry name" value="HypA/HybF"/>
</dbReference>
<feature type="binding site" evidence="5">
    <location>
        <position position="2"/>
    </location>
    <ligand>
        <name>Ni(2+)</name>
        <dbReference type="ChEBI" id="CHEBI:49786"/>
    </ligand>
</feature>
<protein>
    <recommendedName>
        <fullName evidence="5">Hydrogenase maturation factor HypA</fullName>
    </recommendedName>
</protein>
<feature type="binding site" evidence="5">
    <location>
        <position position="73"/>
    </location>
    <ligand>
        <name>Zn(2+)</name>
        <dbReference type="ChEBI" id="CHEBI:29105"/>
    </ligand>
</feature>
<keyword evidence="2 5" id="KW-0533">Nickel</keyword>
<dbReference type="STRING" id="655015.B1812_08970"/>
<dbReference type="GO" id="GO:0016151">
    <property type="term" value="F:nickel cation binding"/>
    <property type="evidence" value="ECO:0007669"/>
    <property type="project" value="UniProtKB-UniRule"/>
</dbReference>
<dbReference type="AlphaFoldDB" id="A0A1W6MUB0"/>
<evidence type="ECO:0000256" key="4">
    <source>
        <dbReference type="ARBA" id="ARBA00022833"/>
    </source>
</evidence>
<gene>
    <name evidence="5" type="primary">hypA</name>
    <name evidence="6" type="ORF">B1812_08970</name>
</gene>
<keyword evidence="3 5" id="KW-0479">Metal-binding</keyword>
<dbReference type="PANTHER" id="PTHR34535">
    <property type="entry name" value="HYDROGENASE MATURATION FACTOR HYPA"/>
    <property type="match status" value="1"/>
</dbReference>
<evidence type="ECO:0000313" key="7">
    <source>
        <dbReference type="Proteomes" id="UP000193978"/>
    </source>
</evidence>
<keyword evidence="7" id="KW-1185">Reference proteome</keyword>
<dbReference type="OrthoDB" id="288014at2"/>
<accession>A0A1W6MUB0</accession>
<sequence length="112" mass="12036">MHELAIAQAAIELAEQAARGRRVRRVTIEVGEFSGVLPEALSFCFDLAAQGTLLDGAELDLRKISGLARCESCAAEFDVSSELATCACGATCLVYLHGRELNVKSIELFECD</sequence>
<organism evidence="6 7">
    <name type="scientific">Methylocystis bryophila</name>
    <dbReference type="NCBI Taxonomy" id="655015"/>
    <lineage>
        <taxon>Bacteria</taxon>
        <taxon>Pseudomonadati</taxon>
        <taxon>Pseudomonadota</taxon>
        <taxon>Alphaproteobacteria</taxon>
        <taxon>Hyphomicrobiales</taxon>
        <taxon>Methylocystaceae</taxon>
        <taxon>Methylocystis</taxon>
    </lineage>
</organism>
<dbReference type="Pfam" id="PF01155">
    <property type="entry name" value="HypA"/>
    <property type="match status" value="1"/>
</dbReference>
<dbReference type="GO" id="GO:0008270">
    <property type="term" value="F:zinc ion binding"/>
    <property type="evidence" value="ECO:0007669"/>
    <property type="project" value="UniProtKB-UniRule"/>
</dbReference>
<dbReference type="GO" id="GO:0051604">
    <property type="term" value="P:protein maturation"/>
    <property type="evidence" value="ECO:0007669"/>
    <property type="project" value="InterPro"/>
</dbReference>
<evidence type="ECO:0000256" key="3">
    <source>
        <dbReference type="ARBA" id="ARBA00022723"/>
    </source>
</evidence>
<evidence type="ECO:0000256" key="2">
    <source>
        <dbReference type="ARBA" id="ARBA00022596"/>
    </source>
</evidence>
<evidence type="ECO:0000256" key="1">
    <source>
        <dbReference type="ARBA" id="ARBA00010748"/>
    </source>
</evidence>
<comment type="function">
    <text evidence="5">Involved in the maturation of [NiFe] hydrogenases. Required for nickel insertion into the metal center of the hydrogenase.</text>
</comment>
<dbReference type="KEGG" id="mbry:B1812_08970"/>
<dbReference type="InterPro" id="IPR020538">
    <property type="entry name" value="Hydgase_Ni_incorp_HypA/HybF_CS"/>
</dbReference>
<dbReference type="HAMAP" id="MF_00213">
    <property type="entry name" value="HypA_HybF"/>
    <property type="match status" value="1"/>
</dbReference>
<proteinExistence type="inferred from homology"/>
<dbReference type="PIRSF" id="PIRSF004761">
    <property type="entry name" value="Hydrgn_mat_HypA"/>
    <property type="match status" value="1"/>
</dbReference>
<keyword evidence="4 5" id="KW-0862">Zinc</keyword>
<dbReference type="Proteomes" id="UP000193978">
    <property type="component" value="Chromosome"/>
</dbReference>
<feature type="binding site" evidence="5">
    <location>
        <position position="86"/>
    </location>
    <ligand>
        <name>Zn(2+)</name>
        <dbReference type="ChEBI" id="CHEBI:29105"/>
    </ligand>
</feature>
<dbReference type="RefSeq" id="WP_085771281.1">
    <property type="nucleotide sequence ID" value="NZ_AP027149.1"/>
</dbReference>
<evidence type="ECO:0000313" key="6">
    <source>
        <dbReference type="EMBL" id="ARN81193.1"/>
    </source>
</evidence>
<feature type="binding site" evidence="5">
    <location>
        <position position="70"/>
    </location>
    <ligand>
        <name>Zn(2+)</name>
        <dbReference type="ChEBI" id="CHEBI:29105"/>
    </ligand>
</feature>
<dbReference type="PANTHER" id="PTHR34535:SF3">
    <property type="entry name" value="HYDROGENASE MATURATION FACTOR HYPA"/>
    <property type="match status" value="1"/>
</dbReference>
<dbReference type="Gene3D" id="3.30.2320.80">
    <property type="match status" value="1"/>
</dbReference>
<feature type="binding site" evidence="5">
    <location>
        <position position="88"/>
    </location>
    <ligand>
        <name>Zn(2+)</name>
        <dbReference type="ChEBI" id="CHEBI:29105"/>
    </ligand>
</feature>
<name>A0A1W6MUB0_9HYPH</name>
<dbReference type="EMBL" id="CP019948">
    <property type="protein sequence ID" value="ARN81193.1"/>
    <property type="molecule type" value="Genomic_DNA"/>
</dbReference>